<keyword evidence="2" id="KW-1185">Reference proteome</keyword>
<evidence type="ECO:0000313" key="2">
    <source>
        <dbReference type="Proteomes" id="UP001374584"/>
    </source>
</evidence>
<organism evidence="1 2">
    <name type="scientific">Phaseolus coccineus</name>
    <name type="common">Scarlet runner bean</name>
    <name type="synonym">Phaseolus multiflorus</name>
    <dbReference type="NCBI Taxonomy" id="3886"/>
    <lineage>
        <taxon>Eukaryota</taxon>
        <taxon>Viridiplantae</taxon>
        <taxon>Streptophyta</taxon>
        <taxon>Embryophyta</taxon>
        <taxon>Tracheophyta</taxon>
        <taxon>Spermatophyta</taxon>
        <taxon>Magnoliopsida</taxon>
        <taxon>eudicotyledons</taxon>
        <taxon>Gunneridae</taxon>
        <taxon>Pentapetalae</taxon>
        <taxon>rosids</taxon>
        <taxon>fabids</taxon>
        <taxon>Fabales</taxon>
        <taxon>Fabaceae</taxon>
        <taxon>Papilionoideae</taxon>
        <taxon>50 kb inversion clade</taxon>
        <taxon>NPAAA clade</taxon>
        <taxon>indigoferoid/millettioid clade</taxon>
        <taxon>Phaseoleae</taxon>
        <taxon>Phaseolus</taxon>
    </lineage>
</organism>
<name>A0AAN9QT53_PHACN</name>
<gene>
    <name evidence="1" type="ORF">VNO80_25235</name>
</gene>
<comment type="caution">
    <text evidence="1">The sequence shown here is derived from an EMBL/GenBank/DDBJ whole genome shotgun (WGS) entry which is preliminary data.</text>
</comment>
<protein>
    <submittedName>
        <fullName evidence="1">Uncharacterized protein</fullName>
    </submittedName>
</protein>
<sequence length="156" mass="17616">MCVLKATHTHDESHIFLPKCIYDWLVMVCYVCHGLNLLSITLGQSFNPSHLRFYSIRPSKQIAHKDGVEGEPTRMRSCLPSSGCYWTENKALPKRYKTTPPASNKLDMIAPFPQTVRSHTPDFVLTSVEISHTPKPTGVPQLHIKFSRTGLRVGQN</sequence>
<dbReference type="Proteomes" id="UP001374584">
    <property type="component" value="Unassembled WGS sequence"/>
</dbReference>
<reference evidence="1 2" key="1">
    <citation type="submission" date="2024-01" db="EMBL/GenBank/DDBJ databases">
        <title>The genomes of 5 underutilized Papilionoideae crops provide insights into root nodulation and disease resistanc.</title>
        <authorList>
            <person name="Jiang F."/>
        </authorList>
    </citation>
    <scope>NUCLEOTIDE SEQUENCE [LARGE SCALE GENOMIC DNA]</scope>
    <source>
        <strain evidence="1">JINMINGXINNONG_FW02</strain>
        <tissue evidence="1">Leaves</tissue>
    </source>
</reference>
<proteinExistence type="predicted"/>
<accession>A0AAN9QT53</accession>
<evidence type="ECO:0000313" key="1">
    <source>
        <dbReference type="EMBL" id="KAK7342288.1"/>
    </source>
</evidence>
<dbReference type="EMBL" id="JAYMYR010000009">
    <property type="protein sequence ID" value="KAK7342288.1"/>
    <property type="molecule type" value="Genomic_DNA"/>
</dbReference>
<dbReference type="AlphaFoldDB" id="A0AAN9QT53"/>